<dbReference type="Proteomes" id="UP000245790">
    <property type="component" value="Unassembled WGS sequence"/>
</dbReference>
<evidence type="ECO:0000259" key="6">
    <source>
        <dbReference type="PROSITE" id="PS50887"/>
    </source>
</evidence>
<dbReference type="InterPro" id="IPR029787">
    <property type="entry name" value="Nucleotide_cyclase"/>
</dbReference>
<comment type="cofactor">
    <cofactor evidence="1">
        <name>Mg(2+)</name>
        <dbReference type="ChEBI" id="CHEBI:18420"/>
    </cofactor>
</comment>
<dbReference type="InterPro" id="IPR000160">
    <property type="entry name" value="GGDEF_dom"/>
</dbReference>
<protein>
    <recommendedName>
        <fullName evidence="2">diguanylate cyclase</fullName>
        <ecNumber evidence="2">2.7.7.65</ecNumber>
    </recommendedName>
</protein>
<gene>
    <name evidence="7" type="ORF">C8D97_10486</name>
</gene>
<dbReference type="CDD" id="cd01949">
    <property type="entry name" value="GGDEF"/>
    <property type="match status" value="1"/>
</dbReference>
<comment type="catalytic activity">
    <reaction evidence="3">
        <text>2 GTP = 3',3'-c-di-GMP + 2 diphosphate</text>
        <dbReference type="Rhea" id="RHEA:24898"/>
        <dbReference type="ChEBI" id="CHEBI:33019"/>
        <dbReference type="ChEBI" id="CHEBI:37565"/>
        <dbReference type="ChEBI" id="CHEBI:58805"/>
        <dbReference type="EC" id="2.7.7.65"/>
    </reaction>
</comment>
<feature type="compositionally biased region" description="Polar residues" evidence="5">
    <location>
        <begin position="139"/>
        <end position="148"/>
    </location>
</feature>
<comment type="caution">
    <text evidence="7">The sequence shown here is derived from an EMBL/GenBank/DDBJ whole genome shotgun (WGS) entry which is preliminary data.</text>
</comment>
<dbReference type="EC" id="2.7.7.65" evidence="2"/>
<dbReference type="OrthoDB" id="9812260at2"/>
<dbReference type="EMBL" id="QGGU01000004">
    <property type="protein sequence ID" value="PWK52868.1"/>
    <property type="molecule type" value="Genomic_DNA"/>
</dbReference>
<feature type="domain" description="GGDEF" evidence="6">
    <location>
        <begin position="394"/>
        <end position="527"/>
    </location>
</feature>
<evidence type="ECO:0000256" key="2">
    <source>
        <dbReference type="ARBA" id="ARBA00012528"/>
    </source>
</evidence>
<organism evidence="7 8">
    <name type="scientific">Pleionea mediterranea</name>
    <dbReference type="NCBI Taxonomy" id="523701"/>
    <lineage>
        <taxon>Bacteria</taxon>
        <taxon>Pseudomonadati</taxon>
        <taxon>Pseudomonadota</taxon>
        <taxon>Gammaproteobacteria</taxon>
        <taxon>Oceanospirillales</taxon>
        <taxon>Pleioneaceae</taxon>
        <taxon>Pleionea</taxon>
    </lineage>
</organism>
<keyword evidence="4" id="KW-0175">Coiled coil</keyword>
<reference evidence="7 8" key="1">
    <citation type="submission" date="2018-05" db="EMBL/GenBank/DDBJ databases">
        <title>Genomic Encyclopedia of Type Strains, Phase IV (KMG-IV): sequencing the most valuable type-strain genomes for metagenomic binning, comparative biology and taxonomic classification.</title>
        <authorList>
            <person name="Goeker M."/>
        </authorList>
    </citation>
    <scope>NUCLEOTIDE SEQUENCE [LARGE SCALE GENOMIC DNA]</scope>
    <source>
        <strain evidence="7 8">DSM 25350</strain>
    </source>
</reference>
<feature type="coiled-coil region" evidence="4">
    <location>
        <begin position="329"/>
        <end position="363"/>
    </location>
</feature>
<proteinExistence type="predicted"/>
<dbReference type="RefSeq" id="WP_109762854.1">
    <property type="nucleotide sequence ID" value="NZ_QGGU01000004.1"/>
</dbReference>
<dbReference type="PANTHER" id="PTHR45138:SF9">
    <property type="entry name" value="DIGUANYLATE CYCLASE DGCM-RELATED"/>
    <property type="match status" value="1"/>
</dbReference>
<evidence type="ECO:0000313" key="7">
    <source>
        <dbReference type="EMBL" id="PWK52868.1"/>
    </source>
</evidence>
<dbReference type="GO" id="GO:0052621">
    <property type="term" value="F:diguanylate cyclase activity"/>
    <property type="evidence" value="ECO:0007669"/>
    <property type="project" value="UniProtKB-EC"/>
</dbReference>
<keyword evidence="8" id="KW-1185">Reference proteome</keyword>
<evidence type="ECO:0000256" key="3">
    <source>
        <dbReference type="ARBA" id="ARBA00034247"/>
    </source>
</evidence>
<dbReference type="InterPro" id="IPR043128">
    <property type="entry name" value="Rev_trsase/Diguanyl_cyclase"/>
</dbReference>
<evidence type="ECO:0000256" key="5">
    <source>
        <dbReference type="SAM" id="MobiDB-lite"/>
    </source>
</evidence>
<feature type="region of interest" description="Disordered" evidence="5">
    <location>
        <begin position="137"/>
        <end position="177"/>
    </location>
</feature>
<dbReference type="PANTHER" id="PTHR45138">
    <property type="entry name" value="REGULATORY COMPONENTS OF SENSORY TRANSDUCTION SYSTEM"/>
    <property type="match status" value="1"/>
</dbReference>
<dbReference type="PROSITE" id="PS50887">
    <property type="entry name" value="GGDEF"/>
    <property type="match status" value="1"/>
</dbReference>
<dbReference type="FunFam" id="3.30.70.270:FF:000001">
    <property type="entry name" value="Diguanylate cyclase domain protein"/>
    <property type="match status" value="1"/>
</dbReference>
<feature type="coiled-coil region" evidence="4">
    <location>
        <begin position="202"/>
        <end position="293"/>
    </location>
</feature>
<dbReference type="Gene3D" id="3.30.70.270">
    <property type="match status" value="1"/>
</dbReference>
<dbReference type="NCBIfam" id="TIGR00254">
    <property type="entry name" value="GGDEF"/>
    <property type="match status" value="1"/>
</dbReference>
<dbReference type="SMART" id="SM00267">
    <property type="entry name" value="GGDEF"/>
    <property type="match status" value="1"/>
</dbReference>
<dbReference type="SUPFAM" id="SSF55073">
    <property type="entry name" value="Nucleotide cyclase"/>
    <property type="match status" value="1"/>
</dbReference>
<dbReference type="InterPro" id="IPR048516">
    <property type="entry name" value="DGCcoil"/>
</dbReference>
<evidence type="ECO:0000256" key="1">
    <source>
        <dbReference type="ARBA" id="ARBA00001946"/>
    </source>
</evidence>
<dbReference type="Pfam" id="PF20975">
    <property type="entry name" value="DGCcoil"/>
    <property type="match status" value="1"/>
</dbReference>
<dbReference type="InterPro" id="IPR050469">
    <property type="entry name" value="Diguanylate_Cyclase"/>
</dbReference>
<feature type="compositionally biased region" description="Basic and acidic residues" evidence="5">
    <location>
        <begin position="153"/>
        <end position="175"/>
    </location>
</feature>
<accession>A0A316FWA4</accession>
<evidence type="ECO:0000256" key="4">
    <source>
        <dbReference type="SAM" id="Coils"/>
    </source>
</evidence>
<name>A0A316FWA4_9GAMM</name>
<dbReference type="AlphaFoldDB" id="A0A316FWA4"/>
<sequence length="532" mass="60694">MSNDQSTTALSEETEQLRRFLNHVSYSGMGVDRQLDEHLKHLRQSLKKQASVDDLKYDVDSITNYLRELEESVEMSQHDSVSDSLSALSLLVDELLKQNVDKKLNKRLKKIRARSNASVDEVVAELKQVITELAEKDSSSTSSWNPFSRNKKKNDESADSKQSRETKQESDDKSKAWSNQIPDSILDALNNFVEQLGNIDIYRKATQSIKQQLKSLQRYEQLTPLIEQIASVLLEAANQEHAQFESFLQQLNKRLLNVASYLNKASLGNDGLLADTKQLNDELAKTIIDIKQEVNEAPGLGNLKQKLLLSFEHIFDSVGRFRDSQNNRVKTSMSELAIIKEQLQATEDEASRLKNNLKEQRFRAYNDPLTQLPNRYAYNERLTQEYTRWRRYRSPLSLAVADIDYFKKVNDQYGHSAGDRVLKHVAEVLEHGIRESDFIARYGGEEFIVLMPETQLADATKAINKLRLLIKNEKVHLDNGDKLDVTLSFGVAEFEGTDTATDVFNKADKALYRAKQKGRNQVCCERSSGPQD</sequence>
<evidence type="ECO:0000313" key="8">
    <source>
        <dbReference type="Proteomes" id="UP000245790"/>
    </source>
</evidence>
<dbReference type="Pfam" id="PF00990">
    <property type="entry name" value="GGDEF"/>
    <property type="match status" value="1"/>
</dbReference>